<name>A0A9X0AJH6_9HELO</name>
<keyword evidence="2" id="KW-1185">Reference proteome</keyword>
<comment type="caution">
    <text evidence="1">The sequence shown here is derived from an EMBL/GenBank/DDBJ whole genome shotgun (WGS) entry which is preliminary data.</text>
</comment>
<accession>A0A9X0AJH6</accession>
<dbReference type="EMBL" id="JAPEIS010000008">
    <property type="protein sequence ID" value="KAJ8063936.1"/>
    <property type="molecule type" value="Genomic_DNA"/>
</dbReference>
<dbReference type="AlphaFoldDB" id="A0A9X0AJH6"/>
<evidence type="ECO:0000313" key="1">
    <source>
        <dbReference type="EMBL" id="KAJ8063936.1"/>
    </source>
</evidence>
<gene>
    <name evidence="1" type="ORF">OCU04_007785</name>
</gene>
<dbReference type="Proteomes" id="UP001152300">
    <property type="component" value="Unassembled WGS sequence"/>
</dbReference>
<protein>
    <submittedName>
        <fullName evidence="1">Uncharacterized protein</fullName>
    </submittedName>
</protein>
<sequence>MERKVSTAMLWGDGMYAHHLMSTLLTLVKYGLDTGPNAFILETQHIYPLIITIQTSLPRPALPFTPGDPKSRIRIPISLRSVLDEPDLLMYISTNICIYITVRKR</sequence>
<organism evidence="1 2">
    <name type="scientific">Sclerotinia nivalis</name>
    <dbReference type="NCBI Taxonomy" id="352851"/>
    <lineage>
        <taxon>Eukaryota</taxon>
        <taxon>Fungi</taxon>
        <taxon>Dikarya</taxon>
        <taxon>Ascomycota</taxon>
        <taxon>Pezizomycotina</taxon>
        <taxon>Leotiomycetes</taxon>
        <taxon>Helotiales</taxon>
        <taxon>Sclerotiniaceae</taxon>
        <taxon>Sclerotinia</taxon>
    </lineage>
</organism>
<reference evidence="1" key="1">
    <citation type="submission" date="2022-11" db="EMBL/GenBank/DDBJ databases">
        <title>Genome Resource of Sclerotinia nivalis Strain SnTB1, a Plant Pathogen Isolated from American Ginseng.</title>
        <authorList>
            <person name="Fan S."/>
        </authorList>
    </citation>
    <scope>NUCLEOTIDE SEQUENCE</scope>
    <source>
        <strain evidence="1">SnTB1</strain>
    </source>
</reference>
<evidence type="ECO:0000313" key="2">
    <source>
        <dbReference type="Proteomes" id="UP001152300"/>
    </source>
</evidence>
<proteinExistence type="predicted"/>